<evidence type="ECO:0000313" key="3">
    <source>
        <dbReference type="Proteomes" id="UP001171945"/>
    </source>
</evidence>
<accession>A0ABT7VQC0</accession>
<evidence type="ECO:0000313" key="2">
    <source>
        <dbReference type="EMBL" id="MDM8561861.1"/>
    </source>
</evidence>
<comment type="caution">
    <text evidence="2">The sequence shown here is derived from an EMBL/GenBank/DDBJ whole genome shotgun (WGS) entry which is preliminary data.</text>
</comment>
<protein>
    <submittedName>
        <fullName evidence="2">Uncharacterized protein</fullName>
    </submittedName>
</protein>
<name>A0ABT7VQC0_9GAMM</name>
<evidence type="ECO:0000256" key="1">
    <source>
        <dbReference type="SAM" id="Phobius"/>
    </source>
</evidence>
<proteinExistence type="predicted"/>
<feature type="transmembrane region" description="Helical" evidence="1">
    <location>
        <begin position="24"/>
        <end position="42"/>
    </location>
</feature>
<reference evidence="2" key="1">
    <citation type="submission" date="2023-06" db="EMBL/GenBank/DDBJ databases">
        <title>Uncultivated large filamentous bacteria from sulfidic sediments reveal new species and different genomic features in energy metabolism and defense.</title>
        <authorList>
            <person name="Fonseca A."/>
        </authorList>
    </citation>
    <scope>NUCLEOTIDE SEQUENCE</scope>
    <source>
        <strain evidence="2">HSG4</strain>
    </source>
</reference>
<keyword evidence="1" id="KW-1133">Transmembrane helix</keyword>
<sequence>MNTILKTHTPVTQEKNLGKSKTRYLLTYWTIVGVLAVSWNSVIPVNADFFYCVHDDGLNDSQFCHGEPLHLETLGPLYDNCDIEALDISHVTNDLYAAAGDDTPRKSHLYYVHKNNGDVVDLGNIGGPGFLEEVDALSFHPVTDELWGWAQGEGLFVISALPAFPEPAIQPIVDINKSHCLKPIEEITIPAELIISFTNEVEDMTWNWTGDVLYAVENMHTDNPDKGIDNNGIKLWAYDEINGTKILCTNLTPSIAEYLGNSAEIEGLEALPNDFMNPPITADEDLLIATFHGQHKMYYAMITIYPTLSTSQCDIWIDRVEVPFNDIEGIAYIDIEEIAYLPEELSACPSVVGEWMVTLDWNCDDVDDLTLPMAIHEESTWQFDSWVNGGAWIQNNCDLEMTDNAMNIPVIWTGTLEGDGNKLSGTYSNGGGFKGCWGAKTRIVPI</sequence>
<organism evidence="2 3">
    <name type="scientific">Candidatus Marithioploca araucensis</name>
    <dbReference type="NCBI Taxonomy" id="70273"/>
    <lineage>
        <taxon>Bacteria</taxon>
        <taxon>Pseudomonadati</taxon>
        <taxon>Pseudomonadota</taxon>
        <taxon>Gammaproteobacteria</taxon>
        <taxon>Thiotrichales</taxon>
        <taxon>Thiotrichaceae</taxon>
        <taxon>Candidatus Marithioploca</taxon>
    </lineage>
</organism>
<dbReference type="EMBL" id="JAUCGM010000012">
    <property type="protein sequence ID" value="MDM8561861.1"/>
    <property type="molecule type" value="Genomic_DNA"/>
</dbReference>
<keyword evidence="3" id="KW-1185">Reference proteome</keyword>
<keyword evidence="1" id="KW-0812">Transmembrane</keyword>
<keyword evidence="1" id="KW-0472">Membrane</keyword>
<dbReference type="Proteomes" id="UP001171945">
    <property type="component" value="Unassembled WGS sequence"/>
</dbReference>
<gene>
    <name evidence="2" type="ORF">QUF54_00740</name>
</gene>